<keyword evidence="10" id="KW-0175">Coiled coil</keyword>
<dbReference type="InterPro" id="IPR001577">
    <property type="entry name" value="Peptidase_M8"/>
</dbReference>
<evidence type="ECO:0000313" key="12">
    <source>
        <dbReference type="EMBL" id="PWA28875.1"/>
    </source>
</evidence>
<dbReference type="GO" id="GO:0005737">
    <property type="term" value="C:cytoplasm"/>
    <property type="evidence" value="ECO:0007669"/>
    <property type="project" value="TreeGrafter"/>
</dbReference>
<reference evidence="12 13" key="1">
    <citation type="journal article" date="2018" name="G3 (Bethesda)">
        <title>A High-Quality Reference Genome for the Invasive Mosquitofish Gambusia affinis Using a Chicago Library.</title>
        <authorList>
            <person name="Hoffberg S.L."/>
            <person name="Troendle N.J."/>
            <person name="Glenn T.C."/>
            <person name="Mahmud O."/>
            <person name="Louha S."/>
            <person name="Chalopin D."/>
            <person name="Bennetzen J.L."/>
            <person name="Mauricio R."/>
        </authorList>
    </citation>
    <scope>NUCLEOTIDE SEQUENCE [LARGE SCALE GENOMIC DNA]</scope>
    <source>
        <strain evidence="12">NE01/NJP1002.9</strain>
        <tissue evidence="12">Muscle</tissue>
    </source>
</reference>
<keyword evidence="13" id="KW-1185">Reference proteome</keyword>
<comment type="cofactor">
    <cofactor evidence="8 9">
        <name>Zn(2+)</name>
        <dbReference type="ChEBI" id="CHEBI:29105"/>
    </cofactor>
    <text evidence="8 9">Binds 1 zinc ion per subunit.</text>
</comment>
<feature type="coiled-coil region" evidence="10">
    <location>
        <begin position="97"/>
        <end position="124"/>
    </location>
</feature>
<keyword evidence="4 9" id="KW-0378">Hydrolase</keyword>
<dbReference type="GO" id="GO:0016020">
    <property type="term" value="C:membrane"/>
    <property type="evidence" value="ECO:0007669"/>
    <property type="project" value="InterPro"/>
</dbReference>
<sequence>MNSRNKEVQKRICVWTLLLVAVLEAAAKQSRVSDEAQVSVTRAASIEPRTQPSSGRQTRHSIPEVKQRTFLENMTHPPPSSILQPIRIKTWRARESCKLSEAESERLEEALEEAVRVVSSLLSDVVKLNIQRVSTFPLRDQIPEDHLSGCYVYPESDSPRRTVVRPEGAGLPDTDFLIYIHVQATDKCRAEPGVLAYAVHCQTDAGGRPVAGVVVLCRDRLSAAPYSHQATVQTLIHEMFHTLGFSKDLFSSWRDCSSHQGTSCSPRNKVIHSDGSGQTRIYTPGIVSALQRHLMSSDPELGGPLENLVLRRSKDESAGKVSSHWESRVLQGSIMAAALGDPTTVRIDPVTLAALRDTGWYSVNLSRAQSLVWGDGQGAKFGSLSICKENSSTFFCSGSGVGCHFLHLHKGKCQTDPYLEGCRVYKPLENGGSDVWTSSSAEGRCYRHRCSGPNRYQIQVSGSQWVDCPAGGAVQVKGYRGEVFCPDRRLCLYPDVSPPIDRNSSSGFTTWQV</sequence>
<dbReference type="SUPFAM" id="SSF55486">
    <property type="entry name" value="Metalloproteases ('zincins'), catalytic domain"/>
    <property type="match status" value="1"/>
</dbReference>
<accession>A0A315VZH5</accession>
<keyword evidence="6 8" id="KW-0482">Metalloprotease</keyword>
<dbReference type="GO" id="GO:0046872">
    <property type="term" value="F:metal ion binding"/>
    <property type="evidence" value="ECO:0007669"/>
    <property type="project" value="UniProtKB-KW"/>
</dbReference>
<dbReference type="GO" id="GO:0007155">
    <property type="term" value="P:cell adhesion"/>
    <property type="evidence" value="ECO:0007669"/>
    <property type="project" value="InterPro"/>
</dbReference>
<evidence type="ECO:0000256" key="9">
    <source>
        <dbReference type="RuleBase" id="RU366077"/>
    </source>
</evidence>
<keyword evidence="9" id="KW-0732">Signal</keyword>
<comment type="similarity">
    <text evidence="1 9">Belongs to the peptidase M8 family.</text>
</comment>
<evidence type="ECO:0000256" key="6">
    <source>
        <dbReference type="ARBA" id="ARBA00023049"/>
    </source>
</evidence>
<dbReference type="Gene3D" id="3.10.170.20">
    <property type="match status" value="1"/>
</dbReference>
<evidence type="ECO:0000256" key="5">
    <source>
        <dbReference type="ARBA" id="ARBA00022833"/>
    </source>
</evidence>
<protein>
    <recommendedName>
        <fullName evidence="9">Leishmanolysin-like peptidase</fullName>
        <ecNumber evidence="9">3.4.24.-</ecNumber>
    </recommendedName>
</protein>
<proteinExistence type="inferred from homology"/>
<gene>
    <name evidence="12" type="ORF">CCH79_00012890</name>
</gene>
<evidence type="ECO:0000256" key="11">
    <source>
        <dbReference type="SAM" id="MobiDB-lite"/>
    </source>
</evidence>
<feature type="binding site" evidence="8">
    <location>
        <position position="324"/>
    </location>
    <ligand>
        <name>Zn(2+)</name>
        <dbReference type="ChEBI" id="CHEBI:29105"/>
        <note>catalytic</note>
    </ligand>
</feature>
<organism evidence="12 13">
    <name type="scientific">Gambusia affinis</name>
    <name type="common">Western mosquitofish</name>
    <name type="synonym">Heterandria affinis</name>
    <dbReference type="NCBI Taxonomy" id="33528"/>
    <lineage>
        <taxon>Eukaryota</taxon>
        <taxon>Metazoa</taxon>
        <taxon>Chordata</taxon>
        <taxon>Craniata</taxon>
        <taxon>Vertebrata</taxon>
        <taxon>Euteleostomi</taxon>
        <taxon>Actinopterygii</taxon>
        <taxon>Neopterygii</taxon>
        <taxon>Teleostei</taxon>
        <taxon>Neoteleostei</taxon>
        <taxon>Acanthomorphata</taxon>
        <taxon>Ovalentaria</taxon>
        <taxon>Atherinomorphae</taxon>
        <taxon>Cyprinodontiformes</taxon>
        <taxon>Poeciliidae</taxon>
        <taxon>Poeciliinae</taxon>
        <taxon>Gambusia</taxon>
    </lineage>
</organism>
<dbReference type="AlphaFoldDB" id="A0A315VZH5"/>
<keyword evidence="2 9" id="KW-0645">Protease</keyword>
<feature type="signal peptide" evidence="9">
    <location>
        <begin position="1"/>
        <end position="27"/>
    </location>
</feature>
<dbReference type="Pfam" id="PF01457">
    <property type="entry name" value="Peptidase_M8"/>
    <property type="match status" value="1"/>
</dbReference>
<feature type="chain" id="PRO_5023978410" description="Leishmanolysin-like peptidase" evidence="9">
    <location>
        <begin position="28"/>
        <end position="513"/>
    </location>
</feature>
<evidence type="ECO:0000256" key="4">
    <source>
        <dbReference type="ARBA" id="ARBA00022801"/>
    </source>
</evidence>
<keyword evidence="5 8" id="KW-0862">Zinc</keyword>
<feature type="active site" evidence="7">
    <location>
        <position position="238"/>
    </location>
</feature>
<feature type="region of interest" description="Disordered" evidence="11">
    <location>
        <begin position="37"/>
        <end position="62"/>
    </location>
</feature>
<evidence type="ECO:0000256" key="2">
    <source>
        <dbReference type="ARBA" id="ARBA00022670"/>
    </source>
</evidence>
<evidence type="ECO:0000256" key="3">
    <source>
        <dbReference type="ARBA" id="ARBA00022723"/>
    </source>
</evidence>
<evidence type="ECO:0000256" key="7">
    <source>
        <dbReference type="PIRSR" id="PIRSR601577-1"/>
    </source>
</evidence>
<dbReference type="Gene3D" id="3.90.132.10">
    <property type="entry name" value="Leishmanolysin , domain 2"/>
    <property type="match status" value="1"/>
</dbReference>
<dbReference type="GO" id="GO:0006508">
    <property type="term" value="P:proteolysis"/>
    <property type="evidence" value="ECO:0007669"/>
    <property type="project" value="UniProtKB-KW"/>
</dbReference>
<dbReference type="EMBL" id="NHOQ01000739">
    <property type="protein sequence ID" value="PWA28875.1"/>
    <property type="molecule type" value="Genomic_DNA"/>
</dbReference>
<feature type="binding site" evidence="8">
    <location>
        <position position="237"/>
    </location>
    <ligand>
        <name>Zn(2+)</name>
        <dbReference type="ChEBI" id="CHEBI:29105"/>
        <note>catalytic</note>
    </ligand>
</feature>
<evidence type="ECO:0000256" key="10">
    <source>
        <dbReference type="SAM" id="Coils"/>
    </source>
</evidence>
<name>A0A315VZH5_GAMAF</name>
<keyword evidence="3 8" id="KW-0479">Metal-binding</keyword>
<comment type="caution">
    <text evidence="12">The sequence shown here is derived from an EMBL/GenBank/DDBJ whole genome shotgun (WGS) entry which is preliminary data.</text>
</comment>
<dbReference type="EC" id="3.4.24.-" evidence="9"/>
<feature type="binding site" evidence="8">
    <location>
        <position position="241"/>
    </location>
    <ligand>
        <name>Zn(2+)</name>
        <dbReference type="ChEBI" id="CHEBI:29105"/>
        <note>catalytic</note>
    </ligand>
</feature>
<evidence type="ECO:0000256" key="1">
    <source>
        <dbReference type="ARBA" id="ARBA00005860"/>
    </source>
</evidence>
<evidence type="ECO:0000313" key="13">
    <source>
        <dbReference type="Proteomes" id="UP000250572"/>
    </source>
</evidence>
<feature type="compositionally biased region" description="Polar residues" evidence="11">
    <location>
        <begin position="37"/>
        <end position="56"/>
    </location>
</feature>
<dbReference type="GO" id="GO:0004222">
    <property type="term" value="F:metalloendopeptidase activity"/>
    <property type="evidence" value="ECO:0007669"/>
    <property type="project" value="UniProtKB-UniRule"/>
</dbReference>
<dbReference type="PANTHER" id="PTHR10942:SF6">
    <property type="entry name" value="CILIATED LEFT-RIGHT ORGANIZER METALLOPEPTIDASE"/>
    <property type="match status" value="1"/>
</dbReference>
<evidence type="ECO:0000256" key="8">
    <source>
        <dbReference type="PIRSR" id="PIRSR601577-2"/>
    </source>
</evidence>
<dbReference type="Proteomes" id="UP000250572">
    <property type="component" value="Unassembled WGS sequence"/>
</dbReference>
<dbReference type="PANTHER" id="PTHR10942">
    <property type="entry name" value="LEISHMANOLYSIN-LIKE PEPTIDASE"/>
    <property type="match status" value="1"/>
</dbReference>